<reference evidence="2 3" key="1">
    <citation type="submission" date="2015-09" db="EMBL/GenBank/DDBJ databases">
        <title>Sorangium comparison.</title>
        <authorList>
            <person name="Zaburannyi N."/>
            <person name="Bunk B."/>
            <person name="Overmann J."/>
            <person name="Mueller R."/>
        </authorList>
    </citation>
    <scope>NUCLEOTIDE SEQUENCE [LARGE SCALE GENOMIC DNA]</scope>
    <source>
        <strain evidence="2 3">So ceGT47</strain>
    </source>
</reference>
<dbReference type="AlphaFoldDB" id="A0A4P2Q380"/>
<name>A0A4P2Q380_SORCE</name>
<evidence type="ECO:0000313" key="3">
    <source>
        <dbReference type="Proteomes" id="UP000295781"/>
    </source>
</evidence>
<feature type="region of interest" description="Disordered" evidence="1">
    <location>
        <begin position="34"/>
        <end position="53"/>
    </location>
</feature>
<protein>
    <submittedName>
        <fullName evidence="2">Uncharacterized protein</fullName>
    </submittedName>
</protein>
<dbReference type="EMBL" id="CP012670">
    <property type="protein sequence ID" value="AUX23764.1"/>
    <property type="molecule type" value="Genomic_DNA"/>
</dbReference>
<accession>A0A4P2Q380</accession>
<evidence type="ECO:0000313" key="2">
    <source>
        <dbReference type="EMBL" id="AUX23764.1"/>
    </source>
</evidence>
<feature type="region of interest" description="Disordered" evidence="1">
    <location>
        <begin position="60"/>
        <end position="82"/>
    </location>
</feature>
<organism evidence="2 3">
    <name type="scientific">Sorangium cellulosum</name>
    <name type="common">Polyangium cellulosum</name>
    <dbReference type="NCBI Taxonomy" id="56"/>
    <lineage>
        <taxon>Bacteria</taxon>
        <taxon>Pseudomonadati</taxon>
        <taxon>Myxococcota</taxon>
        <taxon>Polyangia</taxon>
        <taxon>Polyangiales</taxon>
        <taxon>Polyangiaceae</taxon>
        <taxon>Sorangium</taxon>
    </lineage>
</organism>
<dbReference type="Proteomes" id="UP000295781">
    <property type="component" value="Chromosome"/>
</dbReference>
<proteinExistence type="predicted"/>
<evidence type="ECO:0000256" key="1">
    <source>
        <dbReference type="SAM" id="MobiDB-lite"/>
    </source>
</evidence>
<sequence>MKINPEAVESLPGELKINPEAVESLPGELKFNRRLSGASRENRNSTGGCREPLRRIFFHENRHPTGGWPGERQGFPRDQGRT</sequence>
<gene>
    <name evidence="2" type="ORF">SOCEGT47_042940</name>
</gene>